<dbReference type="Gene3D" id="2.40.110.10">
    <property type="entry name" value="Butyryl-CoA Dehydrogenase, subunit A, domain 2"/>
    <property type="match status" value="1"/>
</dbReference>
<dbReference type="PIRSF" id="PIRSF016578">
    <property type="entry name" value="HsaA"/>
    <property type="match status" value="1"/>
</dbReference>
<dbReference type="InterPro" id="IPR013786">
    <property type="entry name" value="AcylCoA_DH/ox_N"/>
</dbReference>
<dbReference type="Gene3D" id="1.10.540.10">
    <property type="entry name" value="Acyl-CoA dehydrogenase/oxidase, N-terminal domain"/>
    <property type="match status" value="1"/>
</dbReference>
<evidence type="ECO:0000259" key="2">
    <source>
        <dbReference type="Pfam" id="PF02771"/>
    </source>
</evidence>
<dbReference type="SUPFAM" id="SSF56645">
    <property type="entry name" value="Acyl-CoA dehydrogenase NM domain-like"/>
    <property type="match status" value="1"/>
</dbReference>
<dbReference type="InterPro" id="IPR013107">
    <property type="entry name" value="Acyl-CoA_DH_C"/>
</dbReference>
<dbReference type="EMBL" id="VITT01000006">
    <property type="protein sequence ID" value="TWB60675.1"/>
    <property type="molecule type" value="Genomic_DNA"/>
</dbReference>
<dbReference type="SUPFAM" id="SSF47203">
    <property type="entry name" value="Acyl-CoA dehydrogenase C-terminal domain-like"/>
    <property type="match status" value="1"/>
</dbReference>
<dbReference type="OrthoDB" id="8250967at2"/>
<dbReference type="Proteomes" id="UP000318050">
    <property type="component" value="Unassembled WGS sequence"/>
</dbReference>
<feature type="domain" description="Acyl-CoA dehydrogenase/oxidase N-terminal" evidence="2">
    <location>
        <begin position="26"/>
        <end position="115"/>
    </location>
</feature>
<gene>
    <name evidence="4" type="ORF">FBZ92_106236</name>
</gene>
<dbReference type="InterPro" id="IPR009100">
    <property type="entry name" value="AcylCoA_DH/oxidase_NM_dom_sf"/>
</dbReference>
<dbReference type="Pfam" id="PF02771">
    <property type="entry name" value="Acyl-CoA_dh_N"/>
    <property type="match status" value="1"/>
</dbReference>
<proteinExistence type="predicted"/>
<feature type="domain" description="Acyl-CoA dehydrogenase C-terminal" evidence="3">
    <location>
        <begin position="257"/>
        <end position="391"/>
    </location>
</feature>
<reference evidence="4 5" key="1">
    <citation type="submission" date="2019-06" db="EMBL/GenBank/DDBJ databases">
        <title>Genomic Encyclopedia of Type Strains, Phase IV (KMG-V): Genome sequencing to study the core and pangenomes of soil and plant-associated prokaryotes.</title>
        <authorList>
            <person name="Whitman W."/>
        </authorList>
    </citation>
    <scope>NUCLEOTIDE SEQUENCE [LARGE SCALE GENOMIC DNA]</scope>
    <source>
        <strain evidence="4 5">BR 11140</strain>
    </source>
</reference>
<evidence type="ECO:0000313" key="5">
    <source>
        <dbReference type="Proteomes" id="UP000318050"/>
    </source>
</evidence>
<evidence type="ECO:0000256" key="1">
    <source>
        <dbReference type="ARBA" id="ARBA00023002"/>
    </source>
</evidence>
<accession>A0A560IQY1</accession>
<keyword evidence="1" id="KW-0560">Oxidoreductase</keyword>
<name>A0A560IQY1_9PROT</name>
<dbReference type="Gene3D" id="1.20.140.10">
    <property type="entry name" value="Butyryl-CoA Dehydrogenase, subunit A, domain 3"/>
    <property type="match status" value="1"/>
</dbReference>
<protein>
    <submittedName>
        <fullName evidence="4">3-hydroxy-9,10-secoandrosta-1,3,5(10)-triene-9, 17-dione monooxygenase</fullName>
    </submittedName>
</protein>
<comment type="caution">
    <text evidence="4">The sequence shown here is derived from an EMBL/GenBank/DDBJ whole genome shotgun (WGS) entry which is preliminary data.</text>
</comment>
<dbReference type="AlphaFoldDB" id="A0A560IQY1"/>
<dbReference type="GO" id="GO:0016627">
    <property type="term" value="F:oxidoreductase activity, acting on the CH-CH group of donors"/>
    <property type="evidence" value="ECO:0007669"/>
    <property type="project" value="InterPro"/>
</dbReference>
<dbReference type="InterPro" id="IPR036250">
    <property type="entry name" value="AcylCo_DH-like_C"/>
</dbReference>
<dbReference type="InterPro" id="IPR037069">
    <property type="entry name" value="AcylCoA_DH/ox_N_sf"/>
</dbReference>
<sequence length="411" mass="45194">MTNVIREQANQATITPKGIIARAAAMREELSSECEANNANGGCSVERHEKFKQAGFYRMLAPKVYGGFEMDLETFLSVVIEIGRADPGTAWGMGLSAGHALHLAAYFPEEAQREGFADQADFICPQRALPSGRAEKVEGGYVLTGDWAYASGVPHSNWFMGAANAFDQNQQPIAPIGFIIPREQIEVLNDWGGDLVLGLQATGSNTIRITKKFIPDRWTALFDWPRRELGEDGTIGYQLHANPLYLGRIMTYFGCELAAPMVGAAKGALDEYKRLIESQKTNFPPPMPRSESHFFQQWYGEAMGMVDAAELLLLGTARRYTAACDAWARDRTPFTCLDDARMRQTALMAGKIACDAIQLMFTSSGTTAARTGSRLLRFFKDASTYRTHVTSQWQVMTHSAGKGALGFGVTL</sequence>
<evidence type="ECO:0000259" key="3">
    <source>
        <dbReference type="Pfam" id="PF08028"/>
    </source>
</evidence>
<dbReference type="GO" id="GO:0004497">
    <property type="term" value="F:monooxygenase activity"/>
    <property type="evidence" value="ECO:0007669"/>
    <property type="project" value="UniProtKB-KW"/>
</dbReference>
<dbReference type="GO" id="GO:0050660">
    <property type="term" value="F:flavin adenine dinucleotide binding"/>
    <property type="evidence" value="ECO:0007669"/>
    <property type="project" value="InterPro"/>
</dbReference>
<organism evidence="4 5">
    <name type="scientific">Nitrospirillum amazonense</name>
    <dbReference type="NCBI Taxonomy" id="28077"/>
    <lineage>
        <taxon>Bacteria</taxon>
        <taxon>Pseudomonadati</taxon>
        <taxon>Pseudomonadota</taxon>
        <taxon>Alphaproteobacteria</taxon>
        <taxon>Rhodospirillales</taxon>
        <taxon>Azospirillaceae</taxon>
        <taxon>Nitrospirillum</taxon>
    </lineage>
</organism>
<dbReference type="InterPro" id="IPR046373">
    <property type="entry name" value="Acyl-CoA_Oxase/DH_mid-dom_sf"/>
</dbReference>
<dbReference type="Pfam" id="PF08028">
    <property type="entry name" value="Acyl-CoA_dh_2"/>
    <property type="match status" value="1"/>
</dbReference>
<evidence type="ECO:0000313" key="4">
    <source>
        <dbReference type="EMBL" id="TWB60675.1"/>
    </source>
</evidence>
<keyword evidence="4" id="KW-0503">Monooxygenase</keyword>